<dbReference type="OrthoDB" id="6616976at2759"/>
<proteinExistence type="predicted"/>
<dbReference type="EMBL" id="CABPRJ010001435">
    <property type="protein sequence ID" value="VVC36727.1"/>
    <property type="molecule type" value="Genomic_DNA"/>
</dbReference>
<feature type="coiled-coil region" evidence="1">
    <location>
        <begin position="304"/>
        <end position="338"/>
    </location>
</feature>
<evidence type="ECO:0000313" key="3">
    <source>
        <dbReference type="Proteomes" id="UP000325440"/>
    </source>
</evidence>
<feature type="coiled-coil region" evidence="1">
    <location>
        <begin position="93"/>
        <end position="134"/>
    </location>
</feature>
<keyword evidence="3" id="KW-1185">Reference proteome</keyword>
<gene>
    <name evidence="2" type="ORF">CINCED_3A016710</name>
</gene>
<feature type="coiled-coil region" evidence="1">
    <location>
        <begin position="364"/>
        <end position="391"/>
    </location>
</feature>
<keyword evidence="1" id="KW-0175">Coiled coil</keyword>
<accession>A0A5E4MWM6</accession>
<reference evidence="2 3" key="1">
    <citation type="submission" date="2019-08" db="EMBL/GenBank/DDBJ databases">
        <authorList>
            <person name="Alioto T."/>
            <person name="Alioto T."/>
            <person name="Gomez Garrido J."/>
        </authorList>
    </citation>
    <scope>NUCLEOTIDE SEQUENCE [LARGE SCALE GENOMIC DNA]</scope>
</reference>
<dbReference type="AlphaFoldDB" id="A0A5E4MWM6"/>
<dbReference type="Proteomes" id="UP000325440">
    <property type="component" value="Unassembled WGS sequence"/>
</dbReference>
<evidence type="ECO:0000256" key="1">
    <source>
        <dbReference type="SAM" id="Coils"/>
    </source>
</evidence>
<sequence>MDPRTKNNKGQIKRESEQNKKYINELNTKLCDYDDVISQRDKMKCDMYTVLSKLDSMKTKQMDTINEQLCKHNEMNNNYNIDREKLIHLIKENDCLRNENEKLYVKLNEQEELLEESENVHSTLLRDAQNLQIKFEDTTDIANKCKDRKLLAETELRVKDKNLVCKKNALSEKIMYHTELEKNFSFEQAQNECIRSSINELKRKYDNTVRCLKSKITQQQSKLNEKLPKLTGIKRKLKGIQEEVETQNYQTIELKKKAGELRQFYFNEKNKADKVVCELKTEVKSKALDLESVNTKLCNAQVENARFQCQLKDQEETIKRLESTIEHLHQEVRTIKEATELTTNIIKIECEQHDKEVLAFQRKFELKNHEEDELEQLINKQNEQIKKLKKQLFDKKFKTSVVDSLEMCVDVLSENKEDLVLTPSELFEPNDNKCESNSKKMLQ</sequence>
<name>A0A5E4MWM6_9HEMI</name>
<organism evidence="2 3">
    <name type="scientific">Cinara cedri</name>
    <dbReference type="NCBI Taxonomy" id="506608"/>
    <lineage>
        <taxon>Eukaryota</taxon>
        <taxon>Metazoa</taxon>
        <taxon>Ecdysozoa</taxon>
        <taxon>Arthropoda</taxon>
        <taxon>Hexapoda</taxon>
        <taxon>Insecta</taxon>
        <taxon>Pterygota</taxon>
        <taxon>Neoptera</taxon>
        <taxon>Paraneoptera</taxon>
        <taxon>Hemiptera</taxon>
        <taxon>Sternorrhyncha</taxon>
        <taxon>Aphidomorpha</taxon>
        <taxon>Aphidoidea</taxon>
        <taxon>Aphididae</taxon>
        <taxon>Lachninae</taxon>
        <taxon>Cinara</taxon>
    </lineage>
</organism>
<protein>
    <submittedName>
        <fullName evidence="2">Uncharacterized protein</fullName>
    </submittedName>
</protein>
<evidence type="ECO:0000313" key="2">
    <source>
        <dbReference type="EMBL" id="VVC36727.1"/>
    </source>
</evidence>